<accession>A0A6C0C036</accession>
<reference evidence="1" key="1">
    <citation type="journal article" date="2020" name="Nature">
        <title>Giant virus diversity and host interactions through global metagenomics.</title>
        <authorList>
            <person name="Schulz F."/>
            <person name="Roux S."/>
            <person name="Paez-Espino D."/>
            <person name="Jungbluth S."/>
            <person name="Walsh D.A."/>
            <person name="Denef V.J."/>
            <person name="McMahon K.D."/>
            <person name="Konstantinidis K.T."/>
            <person name="Eloe-Fadrosh E.A."/>
            <person name="Kyrpides N.C."/>
            <person name="Woyke T."/>
        </authorList>
    </citation>
    <scope>NUCLEOTIDE SEQUENCE</scope>
    <source>
        <strain evidence="1">GVMAG-M-3300020166-5</strain>
    </source>
</reference>
<sequence>MPSQAVLKAKAMEIMKNLKCAGKEDPLTSQLPPGPSKDAIKRATAGHVDVMAAEEKYYNREKHKLRTSYLQKKRDVEYGPSKLKSDHIEYEKYKILGDPEITASGVEEKIKGLYTKINKK</sequence>
<name>A0A6C0C036_9ZZZZ</name>
<organism evidence="1">
    <name type="scientific">viral metagenome</name>
    <dbReference type="NCBI Taxonomy" id="1070528"/>
    <lineage>
        <taxon>unclassified sequences</taxon>
        <taxon>metagenomes</taxon>
        <taxon>organismal metagenomes</taxon>
    </lineage>
</organism>
<evidence type="ECO:0000313" key="1">
    <source>
        <dbReference type="EMBL" id="QHS96978.1"/>
    </source>
</evidence>
<dbReference type="EMBL" id="MN739282">
    <property type="protein sequence ID" value="QHS96978.1"/>
    <property type="molecule type" value="Genomic_DNA"/>
</dbReference>
<protein>
    <submittedName>
        <fullName evidence="1">Uncharacterized protein</fullName>
    </submittedName>
</protein>
<dbReference type="AlphaFoldDB" id="A0A6C0C036"/>
<proteinExistence type="predicted"/>